<gene>
    <name evidence="4" type="ORF">MO867_16370</name>
</gene>
<name>A0A9X2J8T9_9GAMM</name>
<evidence type="ECO:0000259" key="3">
    <source>
        <dbReference type="Pfam" id="PF24879"/>
    </source>
</evidence>
<evidence type="ECO:0000259" key="2">
    <source>
        <dbReference type="Pfam" id="PF18991"/>
    </source>
</evidence>
<dbReference type="InterPro" id="IPR043782">
    <property type="entry name" value="DUF5724"/>
</dbReference>
<accession>A0A9X2J8T9</accession>
<proteinExistence type="predicted"/>
<feature type="domain" description="DUF5724" evidence="2">
    <location>
        <begin position="462"/>
        <end position="540"/>
    </location>
</feature>
<evidence type="ECO:0000259" key="1">
    <source>
        <dbReference type="Pfam" id="PF13569"/>
    </source>
</evidence>
<comment type="caution">
    <text evidence="4">The sequence shown here is derived from an EMBL/GenBank/DDBJ whole genome shotgun (WGS) entry which is preliminary data.</text>
</comment>
<feature type="domain" description="DUF7737" evidence="3">
    <location>
        <begin position="844"/>
        <end position="943"/>
    </location>
</feature>
<keyword evidence="5" id="KW-1185">Reference proteome</keyword>
<dbReference type="Pfam" id="PF13569">
    <property type="entry name" value="DUF4132"/>
    <property type="match status" value="1"/>
</dbReference>
<dbReference type="InterPro" id="IPR025406">
    <property type="entry name" value="DUF4132"/>
</dbReference>
<feature type="domain" description="DUF4132" evidence="1">
    <location>
        <begin position="580"/>
        <end position="753"/>
    </location>
</feature>
<dbReference type="EMBL" id="JALBWM010000090">
    <property type="protein sequence ID" value="MCO1335911.1"/>
    <property type="molecule type" value="Genomic_DNA"/>
</dbReference>
<dbReference type="InterPro" id="IPR056639">
    <property type="entry name" value="DUF7737"/>
</dbReference>
<reference evidence="4" key="1">
    <citation type="journal article" date="2022" name="Arch. Microbiol.">
        <title>Microbulbifer okhotskensis sp. nov., isolated from a deep bottom sediment of the Okhotsk Sea.</title>
        <authorList>
            <person name="Romanenko L."/>
            <person name="Kurilenko V."/>
            <person name="Otstavnykh N."/>
            <person name="Velansky P."/>
            <person name="Isaeva M."/>
            <person name="Mikhailov V."/>
        </authorList>
    </citation>
    <scope>NUCLEOTIDE SEQUENCE</scope>
    <source>
        <strain evidence="4">OS29</strain>
    </source>
</reference>
<protein>
    <submittedName>
        <fullName evidence="4">DUF4132 domain-containing protein</fullName>
    </submittedName>
</protein>
<organism evidence="4 5">
    <name type="scientific">Microbulbifer okhotskensis</name>
    <dbReference type="NCBI Taxonomy" id="2926617"/>
    <lineage>
        <taxon>Bacteria</taxon>
        <taxon>Pseudomonadati</taxon>
        <taxon>Pseudomonadota</taxon>
        <taxon>Gammaproteobacteria</taxon>
        <taxon>Cellvibrionales</taxon>
        <taxon>Microbulbiferaceae</taxon>
        <taxon>Microbulbifer</taxon>
    </lineage>
</organism>
<dbReference type="RefSeq" id="WP_252471072.1">
    <property type="nucleotide sequence ID" value="NZ_JALBWM010000090.1"/>
</dbReference>
<sequence>METQIITSKKSQQVLDVFKEILPEGEKLQRVYYSIKVTPPGKGLWEKHKDQIETLLGEKFPNILIDLYANPEEHQIKRNYNNQDPFLIKEIAIYLTGVYLKENPSEYIATKILERLEKLLKNTPSTKEKILAKHQDIRPTPEDFVKILTNNLHYESIAQGLKNIFSGEYNKILDIENHHHPDDIASNNILLHGCNEDFSRLLVNLYHSEKFDYDWFKSCSLIFPSFVKKYWDPINKNSYRCTQDVEKYNLTEDLLDTYSKHYQRLLVQLRPNLKNSSSITEAYSTFSRFHKEGSSEILQGLKLLESLDRTAKNLKVESEGIDTCIVNMLHIYDYAEGEGETLLASQLKEFKEKTLLLAYPYAGKARRPILKALQWEDILTLHDNLFHLSGASPDTSEDPGDIHTSESTTEGVIDRKKYLKRLGSPDPSRLIKFTSAIRGSNMRGETILLIINALLGLDREKIEKTLKKHGQVAIKAYGLLPLEGKNELKQRYLKFKEMTKEAAKYGQERCANTRAAVICGMKNLAQTAGFSDEVRMGWAMEAGIASDMLPFNEKYAVLDWEVSLHLEGIAVKINVHRGQKLLKSVPPKIRKSDIYQQMRECQEQVKRQASTFKKTLESMMCDAELIESDELNTLAKLPVARQLLSQLILMDKHGRFGIFSNTTKAIIGLKGEITPIQGPLTIAHVYSLFDSGVLSDWQRHIVDKKIVQPFKQVFRELYIVSPAEIEAGKNSRRFFGHTVIGSIMSKLLQSRSWNQHGGDEVTIYKQFTQKNILGYLDIPEARYYLSHNDKLPLQEIWFSKDGNKVPLNSVDPIVFSEFMRDIDLIVSVARAEGSESYWSKETTERRTELIASLVQTAGLNQVRCEGHYAYIQGSLAKYRIHLGSGVIHIQPGNYLCIVPGKAKQEDLYLPFSDADIRMAEIVSKIFLLIADDKIEDEQILRQIQASMKERTVNVE</sequence>
<dbReference type="Proteomes" id="UP001139028">
    <property type="component" value="Unassembled WGS sequence"/>
</dbReference>
<dbReference type="AlphaFoldDB" id="A0A9X2J8T9"/>
<evidence type="ECO:0000313" key="5">
    <source>
        <dbReference type="Proteomes" id="UP001139028"/>
    </source>
</evidence>
<dbReference type="Pfam" id="PF24879">
    <property type="entry name" value="DUF7737"/>
    <property type="match status" value="1"/>
</dbReference>
<evidence type="ECO:0000313" key="4">
    <source>
        <dbReference type="EMBL" id="MCO1335911.1"/>
    </source>
</evidence>
<dbReference type="Pfam" id="PF18991">
    <property type="entry name" value="DUF5724"/>
    <property type="match status" value="1"/>
</dbReference>